<sequence>MALILTGDEVEVCSKQVCFVGSYYAATVINNYGNQSYVVHYKNLVSEDDESQPLIEIVFADEVRPMPHTVSATEFSLYDGLMLMIMMASGSARYLGSKTPITTMCSSTHMGLRFYIHSLA</sequence>
<dbReference type="CDD" id="cd20405">
    <property type="entry name" value="Tudor_Agenet_AtDUF_rpt1_3"/>
    <property type="match status" value="1"/>
</dbReference>
<dbReference type="EMBL" id="JRKL02000257">
    <property type="protein sequence ID" value="KAF3973304.1"/>
    <property type="molecule type" value="Genomic_DNA"/>
</dbReference>
<name>A0A8J4W339_9ROSI</name>
<feature type="domain" description="Agenet" evidence="1">
    <location>
        <begin position="2"/>
        <end position="71"/>
    </location>
</feature>
<protein>
    <recommendedName>
        <fullName evidence="1">Agenet domain-containing protein</fullName>
    </recommendedName>
</protein>
<evidence type="ECO:0000313" key="3">
    <source>
        <dbReference type="Proteomes" id="UP000737018"/>
    </source>
</evidence>
<dbReference type="Proteomes" id="UP000737018">
    <property type="component" value="Unassembled WGS sequence"/>
</dbReference>
<dbReference type="SMART" id="SM00743">
    <property type="entry name" value="Agenet"/>
    <property type="match status" value="1"/>
</dbReference>
<keyword evidence="3" id="KW-1185">Reference proteome</keyword>
<dbReference type="Pfam" id="PF05641">
    <property type="entry name" value="Agenet"/>
    <property type="match status" value="1"/>
</dbReference>
<gene>
    <name evidence="2" type="ORF">CMV_003267</name>
</gene>
<dbReference type="Gene3D" id="2.30.30.140">
    <property type="match status" value="1"/>
</dbReference>
<evidence type="ECO:0000313" key="2">
    <source>
        <dbReference type="EMBL" id="KAF3973304.1"/>
    </source>
</evidence>
<comment type="caution">
    <text evidence="2">The sequence shown here is derived from an EMBL/GenBank/DDBJ whole genome shotgun (WGS) entry which is preliminary data.</text>
</comment>
<dbReference type="InterPro" id="IPR014002">
    <property type="entry name" value="Agenet_dom_plant"/>
</dbReference>
<organism evidence="2 3">
    <name type="scientific">Castanea mollissima</name>
    <name type="common">Chinese chestnut</name>
    <dbReference type="NCBI Taxonomy" id="60419"/>
    <lineage>
        <taxon>Eukaryota</taxon>
        <taxon>Viridiplantae</taxon>
        <taxon>Streptophyta</taxon>
        <taxon>Embryophyta</taxon>
        <taxon>Tracheophyta</taxon>
        <taxon>Spermatophyta</taxon>
        <taxon>Magnoliopsida</taxon>
        <taxon>eudicotyledons</taxon>
        <taxon>Gunneridae</taxon>
        <taxon>Pentapetalae</taxon>
        <taxon>rosids</taxon>
        <taxon>fabids</taxon>
        <taxon>Fagales</taxon>
        <taxon>Fagaceae</taxon>
        <taxon>Castanea</taxon>
    </lineage>
</organism>
<evidence type="ECO:0000259" key="1">
    <source>
        <dbReference type="SMART" id="SM00743"/>
    </source>
</evidence>
<dbReference type="OrthoDB" id="938602at2759"/>
<dbReference type="AlphaFoldDB" id="A0A8J4W339"/>
<proteinExistence type="predicted"/>
<reference evidence="2" key="1">
    <citation type="submission" date="2020-03" db="EMBL/GenBank/DDBJ databases">
        <title>Castanea mollissima Vanexum genome sequencing.</title>
        <authorList>
            <person name="Staton M."/>
        </authorList>
    </citation>
    <scope>NUCLEOTIDE SEQUENCE</scope>
    <source>
        <tissue evidence="2">Leaf</tissue>
    </source>
</reference>
<dbReference type="InterPro" id="IPR008395">
    <property type="entry name" value="Agenet-like_dom"/>
</dbReference>
<dbReference type="PANTHER" id="PTHR31917:SF148">
    <property type="entry name" value="DUF724 DOMAIN-CONTAINING PROTEIN 2"/>
    <property type="match status" value="1"/>
</dbReference>
<accession>A0A8J4W339</accession>
<dbReference type="PANTHER" id="PTHR31917">
    <property type="entry name" value="AGENET DOMAIN-CONTAINING PROTEIN-RELATED"/>
    <property type="match status" value="1"/>
</dbReference>